<accession>V5GYZ4</accession>
<feature type="region of interest" description="Disordered" evidence="1">
    <location>
        <begin position="23"/>
        <end position="95"/>
    </location>
</feature>
<name>V5GYZ4_IXORI</name>
<evidence type="ECO:0000256" key="1">
    <source>
        <dbReference type="SAM" id="MobiDB-lite"/>
    </source>
</evidence>
<evidence type="ECO:0000313" key="3">
    <source>
        <dbReference type="EMBL" id="JAB69589.1"/>
    </source>
</evidence>
<sequence length="122" mass="12754">MFKLKLFILFALAGLCFGQASGVGSGDSGVPSPDDASSLGSKGENDEAKQSEGESPYGWLTVVPAMVRFGPSPGGNGDSGDARDGGKPAGTNLPSFIGTPQTKKFLTLVFSFFRFLKILFRV</sequence>
<proteinExistence type="evidence at transcript level"/>
<protein>
    <submittedName>
        <fullName evidence="3">Putative secreted protein</fullName>
    </submittedName>
</protein>
<dbReference type="EMBL" id="GANP01014879">
    <property type="protein sequence ID" value="JAB69589.1"/>
    <property type="molecule type" value="mRNA"/>
</dbReference>
<feature type="chain" id="PRO_5004734657" evidence="2">
    <location>
        <begin position="19"/>
        <end position="122"/>
    </location>
</feature>
<feature type="compositionally biased region" description="Basic and acidic residues" evidence="1">
    <location>
        <begin position="43"/>
        <end position="52"/>
    </location>
</feature>
<keyword evidence="2" id="KW-0732">Signal</keyword>
<feature type="compositionally biased region" description="Low complexity" evidence="1">
    <location>
        <begin position="28"/>
        <end position="38"/>
    </location>
</feature>
<feature type="signal peptide" evidence="2">
    <location>
        <begin position="1"/>
        <end position="18"/>
    </location>
</feature>
<organism evidence="3">
    <name type="scientific">Ixodes ricinus</name>
    <name type="common">Common tick</name>
    <name type="synonym">Acarus ricinus</name>
    <dbReference type="NCBI Taxonomy" id="34613"/>
    <lineage>
        <taxon>Eukaryota</taxon>
        <taxon>Metazoa</taxon>
        <taxon>Ecdysozoa</taxon>
        <taxon>Arthropoda</taxon>
        <taxon>Chelicerata</taxon>
        <taxon>Arachnida</taxon>
        <taxon>Acari</taxon>
        <taxon>Parasitiformes</taxon>
        <taxon>Ixodida</taxon>
        <taxon>Ixodoidea</taxon>
        <taxon>Ixodidae</taxon>
        <taxon>Ixodinae</taxon>
        <taxon>Ixodes</taxon>
    </lineage>
</organism>
<reference evidence="3" key="1">
    <citation type="journal article" date="2015" name="Sci. Rep.">
        <title>Tissue- and time-dependent transcription in Ixodes ricinus salivary glands and midguts when blood feeding on the vertebrate host.</title>
        <authorList>
            <person name="Kotsyfakis M."/>
            <person name="Schwarz A."/>
            <person name="Erhart J."/>
            <person name="Ribeiro J.M."/>
        </authorList>
    </citation>
    <scope>NUCLEOTIDE SEQUENCE</scope>
    <source>
        <tissue evidence="3">Salivary gland and midgut</tissue>
    </source>
</reference>
<evidence type="ECO:0000256" key="2">
    <source>
        <dbReference type="SAM" id="SignalP"/>
    </source>
</evidence>
<dbReference type="AlphaFoldDB" id="V5GYZ4"/>